<evidence type="ECO:0000313" key="1">
    <source>
        <dbReference type="EMBL" id="KKL51728.1"/>
    </source>
</evidence>
<dbReference type="SUPFAM" id="SSF53756">
    <property type="entry name" value="UDP-Glycosyltransferase/glycogen phosphorylase"/>
    <property type="match status" value="1"/>
</dbReference>
<sequence length="64" mass="7592">FYDPYNITDIKEKIRNFRDNEGMRIKMGKKGNEILKQNYSLEIVGKKLRGFYKFLINSKLGSET</sequence>
<proteinExistence type="predicted"/>
<gene>
    <name evidence="1" type="ORF">LCGC14_2292560</name>
</gene>
<dbReference type="EMBL" id="LAZR01032147">
    <property type="protein sequence ID" value="KKL51728.1"/>
    <property type="molecule type" value="Genomic_DNA"/>
</dbReference>
<reference evidence="1" key="1">
    <citation type="journal article" date="2015" name="Nature">
        <title>Complex archaea that bridge the gap between prokaryotes and eukaryotes.</title>
        <authorList>
            <person name="Spang A."/>
            <person name="Saw J.H."/>
            <person name="Jorgensen S.L."/>
            <person name="Zaremba-Niedzwiedzka K."/>
            <person name="Martijn J."/>
            <person name="Lind A.E."/>
            <person name="van Eijk R."/>
            <person name="Schleper C."/>
            <person name="Guy L."/>
            <person name="Ettema T.J."/>
        </authorList>
    </citation>
    <scope>NUCLEOTIDE SEQUENCE</scope>
</reference>
<feature type="non-terminal residue" evidence="1">
    <location>
        <position position="1"/>
    </location>
</feature>
<accession>A0A0F9CQR7</accession>
<dbReference type="AlphaFoldDB" id="A0A0F9CQR7"/>
<name>A0A0F9CQR7_9ZZZZ</name>
<protein>
    <submittedName>
        <fullName evidence="1">Uncharacterized protein</fullName>
    </submittedName>
</protein>
<comment type="caution">
    <text evidence="1">The sequence shown here is derived from an EMBL/GenBank/DDBJ whole genome shotgun (WGS) entry which is preliminary data.</text>
</comment>
<dbReference type="Gene3D" id="3.40.50.2000">
    <property type="entry name" value="Glycogen Phosphorylase B"/>
    <property type="match status" value="1"/>
</dbReference>
<organism evidence="1">
    <name type="scientific">marine sediment metagenome</name>
    <dbReference type="NCBI Taxonomy" id="412755"/>
    <lineage>
        <taxon>unclassified sequences</taxon>
        <taxon>metagenomes</taxon>
        <taxon>ecological metagenomes</taxon>
    </lineage>
</organism>